<name>M1DUU8_SOLTU</name>
<reference evidence="2" key="1">
    <citation type="journal article" date="2011" name="Nature">
        <title>Genome sequence and analysis of the tuber crop potato.</title>
        <authorList>
            <consortium name="The Potato Genome Sequencing Consortium"/>
        </authorList>
    </citation>
    <scope>NUCLEOTIDE SEQUENCE [LARGE SCALE GENOMIC DNA]</scope>
    <source>
        <strain evidence="2">cv. DM1-3 516 R44</strain>
    </source>
</reference>
<dbReference type="AlphaFoldDB" id="M1DUU8"/>
<accession>M1DUU8</accession>
<evidence type="ECO:0000313" key="1">
    <source>
        <dbReference type="EnsemblPlants" id="PGSC0003DMT400094771"/>
    </source>
</evidence>
<keyword evidence="2" id="KW-1185">Reference proteome</keyword>
<dbReference type="EnsemblPlants" id="PGSC0003DMT400094771">
    <property type="protein sequence ID" value="PGSC0003DMT400094771"/>
    <property type="gene ID" value="PGSC0003DMG400044342"/>
</dbReference>
<organism evidence="1 2">
    <name type="scientific">Solanum tuberosum</name>
    <name type="common">Potato</name>
    <dbReference type="NCBI Taxonomy" id="4113"/>
    <lineage>
        <taxon>Eukaryota</taxon>
        <taxon>Viridiplantae</taxon>
        <taxon>Streptophyta</taxon>
        <taxon>Embryophyta</taxon>
        <taxon>Tracheophyta</taxon>
        <taxon>Spermatophyta</taxon>
        <taxon>Magnoliopsida</taxon>
        <taxon>eudicotyledons</taxon>
        <taxon>Gunneridae</taxon>
        <taxon>Pentapetalae</taxon>
        <taxon>asterids</taxon>
        <taxon>lamiids</taxon>
        <taxon>Solanales</taxon>
        <taxon>Solanaceae</taxon>
        <taxon>Solanoideae</taxon>
        <taxon>Solaneae</taxon>
        <taxon>Solanum</taxon>
    </lineage>
</organism>
<dbReference type="Gramene" id="PGSC0003DMT400094771">
    <property type="protein sequence ID" value="PGSC0003DMT400094771"/>
    <property type="gene ID" value="PGSC0003DMG400044342"/>
</dbReference>
<evidence type="ECO:0000313" key="2">
    <source>
        <dbReference type="Proteomes" id="UP000011115"/>
    </source>
</evidence>
<dbReference type="HOGENOM" id="CLU_1819252_0_0_1"/>
<protein>
    <submittedName>
        <fullName evidence="1">F-box family protein</fullName>
    </submittedName>
</protein>
<proteinExistence type="predicted"/>
<dbReference type="PaxDb" id="4113-PGSC0003DMT400094771"/>
<sequence length="142" mass="16177">MPTRSIVLWNPSIHMFTSILVPSINTQSPHMFVLGFGVDFEDDDYKLYKVLESWSGLYYMILVASMEKVIGFRNNGDVLFSTRRNDLVSYDPNSGQNTDLGIRGISHSFYVQNYMESLILLKGNNVNLGRFLGGMEVYGFNE</sequence>
<dbReference type="Proteomes" id="UP000011115">
    <property type="component" value="Unassembled WGS sequence"/>
</dbReference>
<dbReference type="InParanoid" id="M1DUU8"/>
<reference evidence="1" key="2">
    <citation type="submission" date="2015-06" db="UniProtKB">
        <authorList>
            <consortium name="EnsemblPlants"/>
        </authorList>
    </citation>
    <scope>IDENTIFICATION</scope>
    <source>
        <strain evidence="1">DM1-3 516 R44</strain>
    </source>
</reference>